<feature type="transmembrane region" description="Helical" evidence="1">
    <location>
        <begin position="406"/>
        <end position="424"/>
    </location>
</feature>
<feature type="transmembrane region" description="Helical" evidence="1">
    <location>
        <begin position="671"/>
        <end position="698"/>
    </location>
</feature>
<dbReference type="GeneID" id="111109670"/>
<gene>
    <name evidence="3" type="primary">LOC111109670</name>
</gene>
<feature type="transmembrane region" description="Helical" evidence="1">
    <location>
        <begin position="462"/>
        <end position="480"/>
    </location>
</feature>
<evidence type="ECO:0000256" key="1">
    <source>
        <dbReference type="SAM" id="Phobius"/>
    </source>
</evidence>
<dbReference type="AlphaFoldDB" id="A0A8B8BDW8"/>
<name>A0A8B8BDW8_CRAVI</name>
<keyword evidence="1" id="KW-0472">Membrane</keyword>
<feature type="transmembrane region" description="Helical" evidence="1">
    <location>
        <begin position="744"/>
        <end position="762"/>
    </location>
</feature>
<keyword evidence="1" id="KW-1133">Transmembrane helix</keyword>
<feature type="transmembrane region" description="Helical" evidence="1">
    <location>
        <begin position="782"/>
        <end position="802"/>
    </location>
</feature>
<accession>A0A8B8BDW8</accession>
<organism evidence="2 3">
    <name type="scientific">Crassostrea virginica</name>
    <name type="common">Eastern oyster</name>
    <dbReference type="NCBI Taxonomy" id="6565"/>
    <lineage>
        <taxon>Eukaryota</taxon>
        <taxon>Metazoa</taxon>
        <taxon>Spiralia</taxon>
        <taxon>Lophotrochozoa</taxon>
        <taxon>Mollusca</taxon>
        <taxon>Bivalvia</taxon>
        <taxon>Autobranchia</taxon>
        <taxon>Pteriomorphia</taxon>
        <taxon>Ostreida</taxon>
        <taxon>Ostreoidea</taxon>
        <taxon>Ostreidae</taxon>
        <taxon>Crassostrea</taxon>
    </lineage>
</organism>
<dbReference type="OrthoDB" id="6160294at2759"/>
<dbReference type="Proteomes" id="UP000694844">
    <property type="component" value="Chromosome 8"/>
</dbReference>
<sequence>MEPAMHHLWKHKFILTMLALGLINYFLFYGYGTKLFMTLPKSKNIQEDRNDNGLLRTREHPVQSKSVILNLLRKSRPLTGETYNRTRNLFFLKRSVRQKHEKNNLMSAKGLKNEFHNRFIRDTALRNKSGNNEYIVSDRSAKHPRNETTCNYVFDMNSLYKARQLLSNLKSAYLIFIILEAEDMFQHLKKEEQDDLLHWQYVQKKEKFLIQLPIDFDLITYGILSEDNEEFVLNLKLTLNDTYCKENLKEAQNSIRKLLWYELFNNASNFYLCNRDFQNEIWRTMLYYITTIWVGYDLTCTHMHEEDGRNSIEEKSMRKDQLPLVAPIFCYMLSLQFVWIFVLFQINKTPQDSNATESNSLSTYYKNDRPYGLKRLILKLLYKECPCKKEGDGWEKVYCFNPVKRLLLLTWIFIHLPIGLYRTIGRYVLNKDIYKNYSEVIKPNESMFTIFKSDSFEITADIIYAVLFPLSYVWIGDMLYNKFAVQDSVFDTHCRERLKRTCIKGTKSERKSIYRKKYSSHKPTYKISNEFAKPFCNMFANLTSCVTFKWLRIGKCLKYCKCGNCKKYNCNEDCHCVKEDKCLFFSTGLKCLVSFFMNLIFCVFPIVPFGCNPNYIWKDCDKSDTTLCTLANIRSTIYKCFKVAFITFIIYIISLRPIISTFTFILRSFTYFVFVALLVRLNIMRYALLFVTTVFYFVKYLLEIINMNADILNFILEIHNNHEKIEENVFDYIYIQLTFVRKRLYLMCLQFLIVCMYLIITVETFIRQPTSLTGSDSEFEKILQFLFFIIGPYAVSFFLKFGKKGYLSEDNKKEIIDHYKKFYGKTLRRSHSFP</sequence>
<dbReference type="RefSeq" id="XP_022301592.1">
    <property type="nucleotide sequence ID" value="XM_022445884.1"/>
</dbReference>
<feature type="transmembrane region" description="Helical" evidence="1">
    <location>
        <begin position="324"/>
        <end position="344"/>
    </location>
</feature>
<feature type="transmembrane region" description="Helical" evidence="1">
    <location>
        <begin position="12"/>
        <end position="31"/>
    </location>
</feature>
<evidence type="ECO:0000313" key="2">
    <source>
        <dbReference type="Proteomes" id="UP000694844"/>
    </source>
</evidence>
<keyword evidence="1" id="KW-0812">Transmembrane</keyword>
<feature type="transmembrane region" description="Helical" evidence="1">
    <location>
        <begin position="643"/>
        <end position="665"/>
    </location>
</feature>
<dbReference type="KEGG" id="cvn:111109670"/>
<evidence type="ECO:0000313" key="3">
    <source>
        <dbReference type="RefSeq" id="XP_022301592.1"/>
    </source>
</evidence>
<keyword evidence="2" id="KW-1185">Reference proteome</keyword>
<proteinExistence type="predicted"/>
<reference evidence="3" key="1">
    <citation type="submission" date="2025-08" db="UniProtKB">
        <authorList>
            <consortium name="RefSeq"/>
        </authorList>
    </citation>
    <scope>IDENTIFICATION</scope>
    <source>
        <tissue evidence="3">Whole sample</tissue>
    </source>
</reference>
<protein>
    <submittedName>
        <fullName evidence="3">Uncharacterized protein LOC111109670</fullName>
    </submittedName>
</protein>